<dbReference type="InterPro" id="IPR016135">
    <property type="entry name" value="UBQ-conjugating_enzyme/RWD"/>
</dbReference>
<dbReference type="SMART" id="SM00504">
    <property type="entry name" value="Ubox"/>
    <property type="match status" value="1"/>
</dbReference>
<dbReference type="Pfam" id="PF00179">
    <property type="entry name" value="UQ_con"/>
    <property type="match status" value="1"/>
</dbReference>
<dbReference type="InterPro" id="IPR013083">
    <property type="entry name" value="Znf_RING/FYVE/PHD"/>
</dbReference>
<dbReference type="InterPro" id="IPR036465">
    <property type="entry name" value="vWFA_dom_sf"/>
</dbReference>
<dbReference type="Gene3D" id="3.30.40.10">
    <property type="entry name" value="Zinc/RING finger domain, C3HC4 (zinc finger)"/>
    <property type="match status" value="1"/>
</dbReference>
<evidence type="ECO:0000313" key="3">
    <source>
        <dbReference type="Ensembl" id="ENSDLAP00005032929.2"/>
    </source>
</evidence>
<dbReference type="SUPFAM" id="SSF54495">
    <property type="entry name" value="UBC-like"/>
    <property type="match status" value="1"/>
</dbReference>
<dbReference type="Ensembl" id="ENSDLAT00005035144.2">
    <property type="protein sequence ID" value="ENSDLAP00005032929.2"/>
    <property type="gene ID" value="ENSDLAG00005028147.1"/>
</dbReference>
<dbReference type="PROSITE" id="PS50127">
    <property type="entry name" value="UBC_2"/>
    <property type="match status" value="1"/>
</dbReference>
<dbReference type="AlphaFoldDB" id="A0A8C4GUV3"/>
<dbReference type="GeneTree" id="ENSGT00940000166520"/>
<dbReference type="GO" id="GO:0016567">
    <property type="term" value="P:protein ubiquitination"/>
    <property type="evidence" value="ECO:0007669"/>
    <property type="project" value="InterPro"/>
</dbReference>
<reference evidence="3" key="1">
    <citation type="submission" date="2025-08" db="UniProtKB">
        <authorList>
            <consortium name="Ensembl"/>
        </authorList>
    </citation>
    <scope>IDENTIFICATION</scope>
</reference>
<protein>
    <recommendedName>
        <fullName evidence="5">UBC core domain-containing protein</fullName>
    </recommendedName>
</protein>
<dbReference type="Pfam" id="PF04564">
    <property type="entry name" value="U-box"/>
    <property type="match status" value="1"/>
</dbReference>
<dbReference type="SUPFAM" id="SSF57850">
    <property type="entry name" value="RING/U-box"/>
    <property type="match status" value="1"/>
</dbReference>
<dbReference type="GO" id="GO:0004842">
    <property type="term" value="F:ubiquitin-protein transferase activity"/>
    <property type="evidence" value="ECO:0007669"/>
    <property type="project" value="InterPro"/>
</dbReference>
<accession>A0A8C4GUV3</accession>
<evidence type="ECO:0000259" key="1">
    <source>
        <dbReference type="PROSITE" id="PS50127"/>
    </source>
</evidence>
<evidence type="ECO:0008006" key="5">
    <source>
        <dbReference type="Google" id="ProtNLM"/>
    </source>
</evidence>
<dbReference type="CDD" id="cd23833">
    <property type="entry name" value="UBCc_ApmR795-like"/>
    <property type="match status" value="1"/>
</dbReference>
<dbReference type="SUPFAM" id="SSF53300">
    <property type="entry name" value="vWA-like"/>
    <property type="match status" value="1"/>
</dbReference>
<evidence type="ECO:0000313" key="4">
    <source>
        <dbReference type="Proteomes" id="UP000694389"/>
    </source>
</evidence>
<dbReference type="InterPro" id="IPR000608">
    <property type="entry name" value="UBC"/>
</dbReference>
<evidence type="ECO:0000259" key="2">
    <source>
        <dbReference type="PROSITE" id="PS51698"/>
    </source>
</evidence>
<feature type="domain" description="UBC core" evidence="1">
    <location>
        <begin position="164"/>
        <end position="310"/>
    </location>
</feature>
<name>A0A8C4GUV3_DICLA</name>
<dbReference type="Gene3D" id="3.10.110.10">
    <property type="entry name" value="Ubiquitin Conjugating Enzyme"/>
    <property type="match status" value="1"/>
</dbReference>
<dbReference type="PANTHER" id="PTHR24068">
    <property type="entry name" value="UBIQUITIN-CONJUGATING ENZYME E2"/>
    <property type="match status" value="1"/>
</dbReference>
<organism evidence="3 4">
    <name type="scientific">Dicentrarchus labrax</name>
    <name type="common">European seabass</name>
    <name type="synonym">Morone labrax</name>
    <dbReference type="NCBI Taxonomy" id="13489"/>
    <lineage>
        <taxon>Eukaryota</taxon>
        <taxon>Metazoa</taxon>
        <taxon>Chordata</taxon>
        <taxon>Craniata</taxon>
        <taxon>Vertebrata</taxon>
        <taxon>Euteleostomi</taxon>
        <taxon>Actinopterygii</taxon>
        <taxon>Neopterygii</taxon>
        <taxon>Teleostei</taxon>
        <taxon>Neoteleostei</taxon>
        <taxon>Acanthomorphata</taxon>
        <taxon>Eupercaria</taxon>
        <taxon>Moronidae</taxon>
        <taxon>Dicentrarchus</taxon>
    </lineage>
</organism>
<feature type="domain" description="U-box" evidence="2">
    <location>
        <begin position="327"/>
        <end position="400"/>
    </location>
</feature>
<sequence length="400" mass="45616">MYDALHHGMLELEKVKKFPDCKRRILCLTDGKDFGSSNKPEVVTANLIKSNIILDSILLGEKTGTIIRGISNATGGCCFKPETSKDGLKLFEIETVLSLEMRKPKNKADPSSITESFLRGISAANGYDEFPETALPSQINSKVTLTESALKKKIQDAKVGQMMEKDKRILEELKSLHRDPHPYFSIFPSESDFTFWKIIMEGPPDTPYEKGVFELFCQFGADYPVKPPLVRFVTPVYHCNINSVGRICHNIFDRNYNAQITMRDILNAVYGLLIIPEPEDPLDSILAEEFLTSPEKYQQEARMHTEETAAQSRDDMEKKWVDPGKQHIPPHLICPLTKKMFRDPVETKYGNVYERKAIEKHLKSNKHDPQAPEQLLTTADLKPAHEMKKMVKDYRSKQIQ</sequence>
<proteinExistence type="predicted"/>
<dbReference type="CDD" id="cd16453">
    <property type="entry name" value="RING-Ubox"/>
    <property type="match status" value="1"/>
</dbReference>
<keyword evidence="4" id="KW-1185">Reference proteome</keyword>
<dbReference type="SMART" id="SM00212">
    <property type="entry name" value="UBCc"/>
    <property type="match status" value="1"/>
</dbReference>
<dbReference type="Proteomes" id="UP000694389">
    <property type="component" value="Unassembled WGS sequence"/>
</dbReference>
<dbReference type="InterPro" id="IPR003613">
    <property type="entry name" value="Ubox_domain"/>
</dbReference>
<reference evidence="3" key="2">
    <citation type="submission" date="2025-09" db="UniProtKB">
        <authorList>
            <consortium name="Ensembl"/>
        </authorList>
    </citation>
    <scope>IDENTIFICATION</scope>
</reference>
<dbReference type="PROSITE" id="PS51698">
    <property type="entry name" value="U_BOX"/>
    <property type="match status" value="1"/>
</dbReference>